<keyword evidence="4" id="KW-0472">Membrane</keyword>
<evidence type="ECO:0000313" key="5">
    <source>
        <dbReference type="EMBL" id="GGD02358.1"/>
    </source>
</evidence>
<dbReference type="NCBIfam" id="TIGR01352">
    <property type="entry name" value="tonB_Cterm"/>
    <property type="match status" value="1"/>
</dbReference>
<dbReference type="Proteomes" id="UP000638188">
    <property type="component" value="Unassembled WGS sequence"/>
</dbReference>
<reference evidence="6" key="1">
    <citation type="journal article" date="2019" name="Int. J. Syst. Evol. Microbiol.">
        <title>The Global Catalogue of Microorganisms (GCM) 10K type strain sequencing project: providing services to taxonomists for standard genome sequencing and annotation.</title>
        <authorList>
            <consortium name="The Broad Institute Genomics Platform"/>
            <consortium name="The Broad Institute Genome Sequencing Center for Infectious Disease"/>
            <person name="Wu L."/>
            <person name="Ma J."/>
        </authorList>
    </citation>
    <scope>NUCLEOTIDE SEQUENCE [LARGE SCALE GENOMIC DNA]</scope>
    <source>
        <strain evidence="6">CGMCC 1.12482</strain>
    </source>
</reference>
<dbReference type="EMBL" id="BMFF01000004">
    <property type="protein sequence ID" value="GGD02358.1"/>
    <property type="molecule type" value="Genomic_DNA"/>
</dbReference>
<name>A0ABQ1PS11_9GAMM</name>
<accession>A0ABQ1PS11</accession>
<evidence type="ECO:0000256" key="3">
    <source>
        <dbReference type="ARBA" id="ARBA00022989"/>
    </source>
</evidence>
<evidence type="ECO:0000256" key="4">
    <source>
        <dbReference type="ARBA" id="ARBA00023136"/>
    </source>
</evidence>
<evidence type="ECO:0000256" key="1">
    <source>
        <dbReference type="ARBA" id="ARBA00004167"/>
    </source>
</evidence>
<dbReference type="Gene3D" id="3.30.1150.10">
    <property type="match status" value="1"/>
</dbReference>
<dbReference type="Pfam" id="PF13103">
    <property type="entry name" value="TonB_2"/>
    <property type="match status" value="1"/>
</dbReference>
<dbReference type="SUPFAM" id="SSF74653">
    <property type="entry name" value="TolA/TonB C-terminal domain"/>
    <property type="match status" value="1"/>
</dbReference>
<keyword evidence="3" id="KW-1133">Transmembrane helix</keyword>
<comment type="caution">
    <text evidence="5">The sequence shown here is derived from an EMBL/GenBank/DDBJ whole genome shotgun (WGS) entry which is preliminary data.</text>
</comment>
<comment type="subcellular location">
    <subcellularLocation>
        <location evidence="1">Membrane</location>
        <topology evidence="1">Single-pass membrane protein</topology>
    </subcellularLocation>
</comment>
<proteinExistence type="predicted"/>
<organism evidence="5 6">
    <name type="scientific">Halopseudomonas salina</name>
    <dbReference type="NCBI Taxonomy" id="1323744"/>
    <lineage>
        <taxon>Bacteria</taxon>
        <taxon>Pseudomonadati</taxon>
        <taxon>Pseudomonadota</taxon>
        <taxon>Gammaproteobacteria</taxon>
        <taxon>Pseudomonadales</taxon>
        <taxon>Pseudomonadaceae</taxon>
        <taxon>Halopseudomonas</taxon>
    </lineage>
</organism>
<protein>
    <recommendedName>
        <fullName evidence="7">TonB C-terminal domain-containing protein</fullName>
    </recommendedName>
</protein>
<evidence type="ECO:0000256" key="2">
    <source>
        <dbReference type="ARBA" id="ARBA00022692"/>
    </source>
</evidence>
<dbReference type="InterPro" id="IPR006260">
    <property type="entry name" value="TonB/TolA_C"/>
</dbReference>
<sequence length="105" mass="11451">MAPSGYADTVKGRVTAKIVRPVGSSYKPPPGYKGDPEDFKRQCRIPYEVVVDAQGKMVSYEIDRCGDDVLDQAAERAVLQAAPFPPPPNEGASQYTIYGTVIFIK</sequence>
<gene>
    <name evidence="5" type="ORF">GCM10007418_21950</name>
</gene>
<evidence type="ECO:0000313" key="6">
    <source>
        <dbReference type="Proteomes" id="UP000638188"/>
    </source>
</evidence>
<evidence type="ECO:0008006" key="7">
    <source>
        <dbReference type="Google" id="ProtNLM"/>
    </source>
</evidence>
<keyword evidence="6" id="KW-1185">Reference proteome</keyword>
<keyword evidence="2" id="KW-0812">Transmembrane</keyword>